<proteinExistence type="predicted"/>
<reference evidence="1" key="1">
    <citation type="submission" date="2020-05" db="EMBL/GenBank/DDBJ databases">
        <authorList>
            <person name="Chiriac C."/>
            <person name="Salcher M."/>
            <person name="Ghai R."/>
            <person name="Kavagutti S V."/>
        </authorList>
    </citation>
    <scope>NUCLEOTIDE SEQUENCE</scope>
</reference>
<sequence length="109" mass="12509">MRLCILCENENVVDARQRAAIALPKHEALIEAIELKKKFNPDFSMDHLTIPLSETGELPATHWFCFIKTDEEAYQRMLASQMHTIIEEAVPSEFLEKHGLKKIKSFGPK</sequence>
<name>A0A6J5PZ44_9CAUD</name>
<protein>
    <submittedName>
        <fullName evidence="1">Uncharacterized protein</fullName>
    </submittedName>
</protein>
<accession>A0A6J5PZ44</accession>
<organism evidence="1">
    <name type="scientific">uncultured Caudovirales phage</name>
    <dbReference type="NCBI Taxonomy" id="2100421"/>
    <lineage>
        <taxon>Viruses</taxon>
        <taxon>Duplodnaviria</taxon>
        <taxon>Heunggongvirae</taxon>
        <taxon>Uroviricota</taxon>
        <taxon>Caudoviricetes</taxon>
        <taxon>Peduoviridae</taxon>
        <taxon>Maltschvirus</taxon>
        <taxon>Maltschvirus maltsch</taxon>
    </lineage>
</organism>
<dbReference type="EMBL" id="LR796923">
    <property type="protein sequence ID" value="CAB4175436.1"/>
    <property type="molecule type" value="Genomic_DNA"/>
</dbReference>
<evidence type="ECO:0000313" key="1">
    <source>
        <dbReference type="EMBL" id="CAB4175436.1"/>
    </source>
</evidence>
<gene>
    <name evidence="1" type="ORF">UFOVP972_189</name>
</gene>